<feature type="chain" id="PRO_5039339070" evidence="7">
    <location>
        <begin position="19"/>
        <end position="280"/>
    </location>
</feature>
<evidence type="ECO:0000256" key="5">
    <source>
        <dbReference type="ARBA" id="ARBA00023139"/>
    </source>
</evidence>
<dbReference type="EMBL" id="FNPV01000003">
    <property type="protein sequence ID" value="SDY67727.1"/>
    <property type="molecule type" value="Genomic_DNA"/>
</dbReference>
<dbReference type="Proteomes" id="UP000199230">
    <property type="component" value="Unassembled WGS sequence"/>
</dbReference>
<sequence length="280" mass="31459">MKKIGMMLVVLLLMTLVAGCSGSSNEEASVEEVTTEESAVEKEPLDLVIACAETTQALVDAVIPVMEEKGYQMTYQMFDNNVNTMVATNDESVDGLFLVHKPFMENFNKANDADLVMMEPHVFAVGMGVFSERYESIEEMPEGASVAIMNDAMNMDRGLRIFSDAGYIKLSEDVERATLLDIEENPMGLNFVEMDQTQTVRSLQDMDAVVAFFSHMKNAGKDFDNYIIRDQRPENYPQGVIVKEKNADAQWAKDLVDAFRSEEIRAFADDYYGGLYEYID</sequence>
<evidence type="ECO:0000256" key="3">
    <source>
        <dbReference type="ARBA" id="ARBA00022729"/>
    </source>
</evidence>
<keyword evidence="6" id="KW-0449">Lipoprotein</keyword>
<dbReference type="AlphaFoldDB" id="A0A1H3LT49"/>
<evidence type="ECO:0000313" key="9">
    <source>
        <dbReference type="Proteomes" id="UP000199230"/>
    </source>
</evidence>
<gene>
    <name evidence="8" type="ORF">SAMN05192546_103361</name>
</gene>
<dbReference type="PANTHER" id="PTHR30429:SF0">
    <property type="entry name" value="METHIONINE-BINDING LIPOPROTEIN METQ"/>
    <property type="match status" value="1"/>
</dbReference>
<dbReference type="RefSeq" id="WP_093312243.1">
    <property type="nucleotide sequence ID" value="NZ_FNPV01000003.1"/>
</dbReference>
<keyword evidence="5" id="KW-0564">Palmitate</keyword>
<keyword evidence="4" id="KW-0472">Membrane</keyword>
<name>A0A1H3LT49_9FIRM</name>
<accession>A0A1H3LT49</accession>
<dbReference type="InterPro" id="IPR004872">
    <property type="entry name" value="Lipoprotein_NlpA"/>
</dbReference>
<dbReference type="SUPFAM" id="SSF53850">
    <property type="entry name" value="Periplasmic binding protein-like II"/>
    <property type="match status" value="1"/>
</dbReference>
<reference evidence="8 9" key="1">
    <citation type="submission" date="2016-10" db="EMBL/GenBank/DDBJ databases">
        <authorList>
            <person name="de Groot N.N."/>
        </authorList>
    </citation>
    <scope>NUCLEOTIDE SEQUENCE [LARGE SCALE GENOMIC DNA]</scope>
    <source>
        <strain evidence="8 9">APO</strain>
    </source>
</reference>
<keyword evidence="3 7" id="KW-0732">Signal</keyword>
<evidence type="ECO:0000256" key="4">
    <source>
        <dbReference type="ARBA" id="ARBA00023136"/>
    </source>
</evidence>
<feature type="signal peptide" evidence="7">
    <location>
        <begin position="1"/>
        <end position="18"/>
    </location>
</feature>
<dbReference type="PROSITE" id="PS51257">
    <property type="entry name" value="PROKAR_LIPOPROTEIN"/>
    <property type="match status" value="1"/>
</dbReference>
<evidence type="ECO:0000256" key="2">
    <source>
        <dbReference type="ARBA" id="ARBA00008973"/>
    </source>
</evidence>
<evidence type="ECO:0000256" key="1">
    <source>
        <dbReference type="ARBA" id="ARBA00004635"/>
    </source>
</evidence>
<comment type="similarity">
    <text evidence="2">Belongs to the NlpA lipoprotein family.</text>
</comment>
<dbReference type="Gene3D" id="3.40.190.10">
    <property type="entry name" value="Periplasmic binding protein-like II"/>
    <property type="match status" value="2"/>
</dbReference>
<evidence type="ECO:0000313" key="8">
    <source>
        <dbReference type="EMBL" id="SDY67727.1"/>
    </source>
</evidence>
<dbReference type="STRING" id="159292.SAMN05192546_103361"/>
<protein>
    <submittedName>
        <fullName evidence="8">D-methionine transport system substrate-binding protein</fullName>
    </submittedName>
</protein>
<evidence type="ECO:0000256" key="6">
    <source>
        <dbReference type="ARBA" id="ARBA00023288"/>
    </source>
</evidence>
<proteinExistence type="inferred from homology"/>
<keyword evidence="9" id="KW-1185">Reference proteome</keyword>
<dbReference type="OrthoDB" id="9812878at2"/>
<dbReference type="Pfam" id="PF03180">
    <property type="entry name" value="Lipoprotein_9"/>
    <property type="match status" value="1"/>
</dbReference>
<dbReference type="PANTHER" id="PTHR30429">
    <property type="entry name" value="D-METHIONINE-BINDING LIPOPROTEIN METQ"/>
    <property type="match status" value="1"/>
</dbReference>
<dbReference type="GO" id="GO:0016020">
    <property type="term" value="C:membrane"/>
    <property type="evidence" value="ECO:0007669"/>
    <property type="project" value="UniProtKB-SubCell"/>
</dbReference>
<comment type="subcellular location">
    <subcellularLocation>
        <location evidence="1">Membrane</location>
        <topology evidence="1">Lipid-anchor</topology>
    </subcellularLocation>
</comment>
<organism evidence="8 9">
    <name type="scientific">Tindallia californiensis</name>
    <dbReference type="NCBI Taxonomy" id="159292"/>
    <lineage>
        <taxon>Bacteria</taxon>
        <taxon>Bacillati</taxon>
        <taxon>Bacillota</taxon>
        <taxon>Clostridia</taxon>
        <taxon>Peptostreptococcales</taxon>
        <taxon>Tindalliaceae</taxon>
        <taxon>Tindallia</taxon>
    </lineage>
</organism>
<evidence type="ECO:0000256" key="7">
    <source>
        <dbReference type="SAM" id="SignalP"/>
    </source>
</evidence>